<dbReference type="InterPro" id="IPR039418">
    <property type="entry name" value="LexA-like"/>
</dbReference>
<comment type="caution">
    <text evidence="9">The sequence shown here is derived from an EMBL/GenBank/DDBJ whole genome shotgun (WGS) entry which is preliminary data.</text>
</comment>
<dbReference type="Pfam" id="PF00717">
    <property type="entry name" value="Peptidase_S24"/>
    <property type="match status" value="1"/>
</dbReference>
<evidence type="ECO:0000259" key="8">
    <source>
        <dbReference type="Pfam" id="PF00717"/>
    </source>
</evidence>
<dbReference type="InterPro" id="IPR050077">
    <property type="entry name" value="LexA_repressor"/>
</dbReference>
<dbReference type="Gene3D" id="2.10.109.10">
    <property type="entry name" value="Umud Fragment, subunit A"/>
    <property type="match status" value="1"/>
</dbReference>
<dbReference type="CDD" id="cd06529">
    <property type="entry name" value="S24_LexA-like"/>
    <property type="match status" value="1"/>
</dbReference>
<dbReference type="Proteomes" id="UP001318321">
    <property type="component" value="Unassembled WGS sequence"/>
</dbReference>
<feature type="domain" description="Peptidase S24/S26A/S26B/S26C" evidence="8">
    <location>
        <begin position="33"/>
        <end position="139"/>
    </location>
</feature>
<reference evidence="9 10" key="1">
    <citation type="submission" date="2020-03" db="EMBL/GenBank/DDBJ databases">
        <title>Identification of Halomonas strains.</title>
        <authorList>
            <person name="Xiao Z."/>
            <person name="Dong F."/>
            <person name="Wang Z."/>
            <person name="Zhao J.-Y."/>
        </authorList>
    </citation>
    <scope>NUCLEOTIDE SEQUENCE [LARGE SCALE GENOMIC DNA]</scope>
    <source>
        <strain evidence="9 10">DX6</strain>
    </source>
</reference>
<dbReference type="InterPro" id="IPR036286">
    <property type="entry name" value="LexA/Signal_pep-like_sf"/>
</dbReference>
<evidence type="ECO:0000313" key="9">
    <source>
        <dbReference type="EMBL" id="NIC05279.1"/>
    </source>
</evidence>
<dbReference type="PANTHER" id="PTHR33516:SF2">
    <property type="entry name" value="LEXA REPRESSOR-RELATED"/>
    <property type="match status" value="1"/>
</dbReference>
<evidence type="ECO:0000256" key="4">
    <source>
        <dbReference type="ARBA" id="ARBA00022813"/>
    </source>
</evidence>
<keyword evidence="5" id="KW-0234">DNA repair</keyword>
<keyword evidence="6" id="KW-0742">SOS response</keyword>
<dbReference type="NCBIfam" id="NF007621">
    <property type="entry name" value="PRK10276.1"/>
    <property type="match status" value="1"/>
</dbReference>
<dbReference type="RefSeq" id="WP_167112694.1">
    <property type="nucleotide sequence ID" value="NZ_JAAQTO010000018.1"/>
</dbReference>
<evidence type="ECO:0000256" key="6">
    <source>
        <dbReference type="ARBA" id="ARBA00023236"/>
    </source>
</evidence>
<dbReference type="EMBL" id="JAAQTO010000018">
    <property type="protein sequence ID" value="NIC05279.1"/>
    <property type="molecule type" value="Genomic_DNA"/>
</dbReference>
<gene>
    <name evidence="9" type="primary">umuD</name>
    <name evidence="9" type="ORF">HBJ55_07565</name>
</gene>
<evidence type="ECO:0000256" key="5">
    <source>
        <dbReference type="ARBA" id="ARBA00023204"/>
    </source>
</evidence>
<proteinExistence type="inferred from homology"/>
<evidence type="ECO:0000256" key="2">
    <source>
        <dbReference type="ARBA" id="ARBA00022763"/>
    </source>
</evidence>
<keyword evidence="10" id="KW-1185">Reference proteome</keyword>
<keyword evidence="9" id="KW-0548">Nucleotidyltransferase</keyword>
<dbReference type="InterPro" id="IPR015927">
    <property type="entry name" value="Peptidase_S24_S26A/B/C"/>
</dbReference>
<name>A0ABX0PQQ4_9GAMM</name>
<dbReference type="SUPFAM" id="SSF51306">
    <property type="entry name" value="LexA/Signal peptidase"/>
    <property type="match status" value="1"/>
</dbReference>
<accession>A0ABX0PQQ4</accession>
<dbReference type="EC" id="2.7.7.7" evidence="9"/>
<keyword evidence="4 7" id="KW-0068">Autocatalytic cleavage</keyword>
<keyword evidence="2" id="KW-0227">DNA damage</keyword>
<dbReference type="PANTHER" id="PTHR33516">
    <property type="entry name" value="LEXA REPRESSOR"/>
    <property type="match status" value="1"/>
</dbReference>
<evidence type="ECO:0000256" key="7">
    <source>
        <dbReference type="RuleBase" id="RU003991"/>
    </source>
</evidence>
<keyword evidence="9" id="KW-0808">Transferase</keyword>
<evidence type="ECO:0000256" key="1">
    <source>
        <dbReference type="ARBA" id="ARBA00007484"/>
    </source>
</evidence>
<evidence type="ECO:0000256" key="3">
    <source>
        <dbReference type="ARBA" id="ARBA00022801"/>
    </source>
</evidence>
<evidence type="ECO:0000313" key="10">
    <source>
        <dbReference type="Proteomes" id="UP001318321"/>
    </source>
</evidence>
<comment type="similarity">
    <text evidence="1 7">Belongs to the peptidase S24 family.</text>
</comment>
<sequence>MTSRLEILGRFDETAVPLPLPYPLALGRAGLSGFPSPAQDYEGRTLDLNERFVKRPSATFFLAVTGDSMERLGIHEGDTLVVDRSLDPRPGHIIVAMVDGEITVKRYEMRNGVPCLCSGNPRYAPIPLVDLECQVWGVVRSVIHEYMV</sequence>
<dbReference type="PRINTS" id="PR00726">
    <property type="entry name" value="LEXASERPTASE"/>
</dbReference>
<dbReference type="GO" id="GO:0003887">
    <property type="term" value="F:DNA-directed DNA polymerase activity"/>
    <property type="evidence" value="ECO:0007669"/>
    <property type="project" value="UniProtKB-EC"/>
</dbReference>
<organism evidence="9 10">
    <name type="scientific">Billgrantia bachuensis</name>
    <dbReference type="NCBI Taxonomy" id="2717286"/>
    <lineage>
        <taxon>Bacteria</taxon>
        <taxon>Pseudomonadati</taxon>
        <taxon>Pseudomonadota</taxon>
        <taxon>Gammaproteobacteria</taxon>
        <taxon>Oceanospirillales</taxon>
        <taxon>Halomonadaceae</taxon>
        <taxon>Billgrantia</taxon>
    </lineage>
</organism>
<dbReference type="InterPro" id="IPR006197">
    <property type="entry name" value="Peptidase_S24_LexA"/>
</dbReference>
<protein>
    <submittedName>
        <fullName evidence="9">Translesion error-prone DNA polymerase V autoproteolytic subunit</fullName>
        <ecNumber evidence="9">2.7.7.7</ecNumber>
    </submittedName>
</protein>
<keyword evidence="3 7" id="KW-0378">Hydrolase</keyword>